<name>A0A846LVF4_9ACTN</name>
<sequence length="350" mass="37367">MTTSRPTVFHLGRVGDIPGGMTQVMNGYLAWPFPRVDVAVLTSRGDPHDLRATLVKGAGALARVLRLPRRSSVVVAHMSERGSFVREGALMRVAHARGIATVAHLHGSSFAAFAAAHPRLTGWALRGADRVISLSAESSEVAARFVPAERVVLIPNAIPSSAPAAKEDLVVFGGVVSHRKGIDVLQEAWSRIDAPGWELVVAGPVQDAALVRPDVPGLTMAGSLAHEELMALLDRSRIAVLPSRDEAMPMFILEAMARANCVISTDVGGIAAVLGDEHGIVVPPADVEAFHAALQLVLSDPERRSRLAGSALQAFEERYSADAVFPRVEDLWLAALADRRRPARRASTKD</sequence>
<dbReference type="PANTHER" id="PTHR12526">
    <property type="entry name" value="GLYCOSYLTRANSFERASE"/>
    <property type="match status" value="1"/>
</dbReference>
<dbReference type="PANTHER" id="PTHR12526:SF631">
    <property type="entry name" value="BLL6306 PROTEIN"/>
    <property type="match status" value="1"/>
</dbReference>
<comment type="caution">
    <text evidence="5">The sequence shown here is derived from an EMBL/GenBank/DDBJ whole genome shotgun (WGS) entry which is preliminary data.</text>
</comment>
<gene>
    <name evidence="5" type="ORF">FB380_000816</name>
</gene>
<dbReference type="InterPro" id="IPR001296">
    <property type="entry name" value="Glyco_trans_1"/>
</dbReference>
<organism evidence="5 6">
    <name type="scientific">Modestobacter marinus</name>
    <dbReference type="NCBI Taxonomy" id="477641"/>
    <lineage>
        <taxon>Bacteria</taxon>
        <taxon>Bacillati</taxon>
        <taxon>Actinomycetota</taxon>
        <taxon>Actinomycetes</taxon>
        <taxon>Geodermatophilales</taxon>
        <taxon>Geodermatophilaceae</taxon>
        <taxon>Modestobacter</taxon>
    </lineage>
</organism>
<feature type="domain" description="Glycosyl transferase family 1" evidence="3">
    <location>
        <begin position="160"/>
        <end position="308"/>
    </location>
</feature>
<dbReference type="Pfam" id="PF00534">
    <property type="entry name" value="Glycos_transf_1"/>
    <property type="match status" value="1"/>
</dbReference>
<dbReference type="SUPFAM" id="SSF53756">
    <property type="entry name" value="UDP-Glycosyltransferase/glycogen phosphorylase"/>
    <property type="match status" value="1"/>
</dbReference>
<keyword evidence="1" id="KW-0328">Glycosyltransferase</keyword>
<dbReference type="AlphaFoldDB" id="A0A846LVF4"/>
<reference evidence="5 6" key="1">
    <citation type="submission" date="2020-02" db="EMBL/GenBank/DDBJ databases">
        <title>Sequencing the genomes of 1000 actinobacteria strains.</title>
        <authorList>
            <person name="Klenk H.-P."/>
        </authorList>
    </citation>
    <scope>NUCLEOTIDE SEQUENCE [LARGE SCALE GENOMIC DNA]</scope>
    <source>
        <strain evidence="5 6">DSM 45201</strain>
    </source>
</reference>
<protein>
    <submittedName>
        <fullName evidence="5">Glycosyltransferase involved in cell wall biosynthesis</fullName>
    </submittedName>
</protein>
<dbReference type="RefSeq" id="WP_166753968.1">
    <property type="nucleotide sequence ID" value="NZ_BAABJU010000010.1"/>
</dbReference>
<proteinExistence type="predicted"/>
<dbReference type="InterPro" id="IPR028098">
    <property type="entry name" value="Glyco_trans_4-like_N"/>
</dbReference>
<keyword evidence="2 5" id="KW-0808">Transferase</keyword>
<evidence type="ECO:0000313" key="6">
    <source>
        <dbReference type="Proteomes" id="UP000552836"/>
    </source>
</evidence>
<dbReference type="GO" id="GO:0016757">
    <property type="term" value="F:glycosyltransferase activity"/>
    <property type="evidence" value="ECO:0007669"/>
    <property type="project" value="UniProtKB-KW"/>
</dbReference>
<dbReference type="Pfam" id="PF13439">
    <property type="entry name" value="Glyco_transf_4"/>
    <property type="match status" value="1"/>
</dbReference>
<dbReference type="Proteomes" id="UP000552836">
    <property type="component" value="Unassembled WGS sequence"/>
</dbReference>
<dbReference type="EMBL" id="JAAMPA010000001">
    <property type="protein sequence ID" value="NIH66370.1"/>
    <property type="molecule type" value="Genomic_DNA"/>
</dbReference>
<accession>A0A846LVF4</accession>
<evidence type="ECO:0000259" key="3">
    <source>
        <dbReference type="Pfam" id="PF00534"/>
    </source>
</evidence>
<evidence type="ECO:0000313" key="5">
    <source>
        <dbReference type="EMBL" id="NIH66370.1"/>
    </source>
</evidence>
<dbReference type="CDD" id="cd03801">
    <property type="entry name" value="GT4_PimA-like"/>
    <property type="match status" value="1"/>
</dbReference>
<evidence type="ECO:0000256" key="2">
    <source>
        <dbReference type="ARBA" id="ARBA00022679"/>
    </source>
</evidence>
<evidence type="ECO:0000256" key="1">
    <source>
        <dbReference type="ARBA" id="ARBA00022676"/>
    </source>
</evidence>
<evidence type="ECO:0000259" key="4">
    <source>
        <dbReference type="Pfam" id="PF13439"/>
    </source>
</evidence>
<dbReference type="Gene3D" id="3.40.50.2000">
    <property type="entry name" value="Glycogen Phosphorylase B"/>
    <property type="match status" value="2"/>
</dbReference>
<feature type="domain" description="Glycosyltransferase subfamily 4-like N-terminal" evidence="4">
    <location>
        <begin position="41"/>
        <end position="159"/>
    </location>
</feature>